<dbReference type="SUPFAM" id="SSF51735">
    <property type="entry name" value="NAD(P)-binding Rossmann-fold domains"/>
    <property type="match status" value="1"/>
</dbReference>
<feature type="domain" description="NAD-dependent epimerase/dehydratase" evidence="1">
    <location>
        <begin position="3"/>
        <end position="222"/>
    </location>
</feature>
<dbReference type="AlphaFoldDB" id="A0A380WHF6"/>
<accession>A0A380WHF6</accession>
<evidence type="ECO:0000259" key="1">
    <source>
        <dbReference type="Pfam" id="PF01370"/>
    </source>
</evidence>
<evidence type="ECO:0000313" key="3">
    <source>
        <dbReference type="Proteomes" id="UP000254701"/>
    </source>
</evidence>
<dbReference type="Pfam" id="PF01370">
    <property type="entry name" value="Epimerase"/>
    <property type="match status" value="1"/>
</dbReference>
<dbReference type="Proteomes" id="UP000254701">
    <property type="component" value="Unassembled WGS sequence"/>
</dbReference>
<dbReference type="RefSeq" id="WP_115730148.1">
    <property type="nucleotide sequence ID" value="NZ_BAAAVY010000019.1"/>
</dbReference>
<dbReference type="EMBL" id="UFSM01000001">
    <property type="protein sequence ID" value="SUU87676.1"/>
    <property type="molecule type" value="Genomic_DNA"/>
</dbReference>
<reference evidence="2 3" key="1">
    <citation type="submission" date="2018-06" db="EMBL/GenBank/DDBJ databases">
        <authorList>
            <consortium name="Pathogen Informatics"/>
            <person name="Doyle S."/>
        </authorList>
    </citation>
    <scope>NUCLEOTIDE SEQUENCE [LARGE SCALE GENOMIC DNA]</scope>
    <source>
        <strain evidence="2 3">NCTC10684</strain>
    </source>
</reference>
<protein>
    <submittedName>
        <fullName evidence="2">NADH-flavin reductase</fullName>
    </submittedName>
</protein>
<dbReference type="PANTHER" id="PTHR48079:SF6">
    <property type="entry name" value="NAD(P)-BINDING DOMAIN-CONTAINING PROTEIN-RELATED"/>
    <property type="match status" value="1"/>
</dbReference>
<dbReference type="InterPro" id="IPR051783">
    <property type="entry name" value="NAD(P)-dependent_oxidoreduct"/>
</dbReference>
<sequence length="301" mass="33044">MKILIIGGTGMIGGHTAGYLKAQGNEVVLAARKPAPEATPMAAYPTIYGDYTKGDFSAADLAPFDGILFAAGNDIRHLPKGVNENEFWTKMQIEGVPTFVELARKAGVRRVVHIGSYYHQVMPDLVETNAYVRGRSLADEGVRALATDDFNVSTLNPPSIVGYVPGLPTKRYETLMAYARGETPMPIFAPPGGTNYMSVQSLAEAIWGAFQRAESGKAYLVGDENLTFQQYFQSLFDAVGNPHRVEERNEEHPLLPDMFIVPGRGNILAYEPDAEETKLLGYRRNDVQRALREVFAQVSGQ</sequence>
<dbReference type="Gene3D" id="3.40.50.720">
    <property type="entry name" value="NAD(P)-binding Rossmann-like Domain"/>
    <property type="match status" value="1"/>
</dbReference>
<dbReference type="OrthoDB" id="9798632at2"/>
<dbReference type="GO" id="GO:0005737">
    <property type="term" value="C:cytoplasm"/>
    <property type="evidence" value="ECO:0007669"/>
    <property type="project" value="TreeGrafter"/>
</dbReference>
<dbReference type="InterPro" id="IPR036291">
    <property type="entry name" value="NAD(P)-bd_dom_sf"/>
</dbReference>
<organism evidence="2 3">
    <name type="scientific">Aminobacter aminovorans</name>
    <name type="common">Chelatobacter heintzii</name>
    <dbReference type="NCBI Taxonomy" id="83263"/>
    <lineage>
        <taxon>Bacteria</taxon>
        <taxon>Pseudomonadati</taxon>
        <taxon>Pseudomonadota</taxon>
        <taxon>Alphaproteobacteria</taxon>
        <taxon>Hyphomicrobiales</taxon>
        <taxon>Phyllobacteriaceae</taxon>
        <taxon>Aminobacter</taxon>
    </lineage>
</organism>
<proteinExistence type="predicted"/>
<evidence type="ECO:0000313" key="2">
    <source>
        <dbReference type="EMBL" id="SUU87676.1"/>
    </source>
</evidence>
<dbReference type="InterPro" id="IPR001509">
    <property type="entry name" value="Epimerase_deHydtase"/>
</dbReference>
<gene>
    <name evidence="2" type="ORF">NCTC10684_00878</name>
</gene>
<dbReference type="PANTHER" id="PTHR48079">
    <property type="entry name" value="PROTEIN YEEZ"/>
    <property type="match status" value="1"/>
</dbReference>
<dbReference type="GO" id="GO:0004029">
    <property type="term" value="F:aldehyde dehydrogenase (NAD+) activity"/>
    <property type="evidence" value="ECO:0007669"/>
    <property type="project" value="TreeGrafter"/>
</dbReference>
<name>A0A380WHF6_AMIAI</name>